<keyword evidence="13" id="KW-0408">Iron</keyword>
<evidence type="ECO:0000313" key="17">
    <source>
        <dbReference type="Proteomes" id="UP000005234"/>
    </source>
</evidence>
<dbReference type="Gene3D" id="1.20.1300.10">
    <property type="entry name" value="Fumarate reductase/succinate dehydrogenase, transmembrane subunit"/>
    <property type="match status" value="1"/>
</dbReference>
<keyword evidence="11" id="KW-0249">Electron transport</keyword>
<keyword evidence="7" id="KW-0816">Tricarboxylic acid cycle</keyword>
<evidence type="ECO:0000256" key="7">
    <source>
        <dbReference type="ARBA" id="ARBA00022532"/>
    </source>
</evidence>
<dbReference type="GO" id="GO:0006099">
    <property type="term" value="P:tricarboxylic acid cycle"/>
    <property type="evidence" value="ECO:0007669"/>
    <property type="project" value="UniProtKB-UniPathway"/>
</dbReference>
<evidence type="ECO:0000256" key="10">
    <source>
        <dbReference type="ARBA" id="ARBA00022723"/>
    </source>
</evidence>
<evidence type="ECO:0000313" key="16">
    <source>
        <dbReference type="EMBL" id="AFC86058.1"/>
    </source>
</evidence>
<comment type="cofactor">
    <cofactor evidence="1">
        <name>heme</name>
        <dbReference type="ChEBI" id="CHEBI:30413"/>
    </cofactor>
</comment>
<dbReference type="eggNOG" id="COG2142">
    <property type="taxonomic scope" value="Bacteria"/>
</dbReference>
<dbReference type="Proteomes" id="UP000005234">
    <property type="component" value="Chromosome"/>
</dbReference>
<keyword evidence="6" id="KW-0813">Transport</keyword>
<dbReference type="SUPFAM" id="SSF81343">
    <property type="entry name" value="Fumarate reductase respiratory complex transmembrane subunits"/>
    <property type="match status" value="1"/>
</dbReference>
<gene>
    <name evidence="16" type="ordered locus">Fraau_1644</name>
</gene>
<dbReference type="AlphaFoldDB" id="H8KY64"/>
<evidence type="ECO:0000256" key="13">
    <source>
        <dbReference type="ARBA" id="ARBA00023004"/>
    </source>
</evidence>
<evidence type="ECO:0000256" key="5">
    <source>
        <dbReference type="ARBA" id="ARBA00019425"/>
    </source>
</evidence>
<evidence type="ECO:0000256" key="11">
    <source>
        <dbReference type="ARBA" id="ARBA00022982"/>
    </source>
</evidence>
<feature type="transmembrane region" description="Helical" evidence="15">
    <location>
        <begin position="68"/>
        <end position="88"/>
    </location>
</feature>
<dbReference type="InterPro" id="IPR000701">
    <property type="entry name" value="SuccDH_FuR_B_TM-su"/>
</dbReference>
<organism evidence="16 17">
    <name type="scientific">Frateuria aurantia (strain ATCC 33424 / DSM 6220 / KCTC 2777 / LMG 1558 / NBRC 3245 / NCIMB 13370)</name>
    <name type="common">Acetobacter aurantius</name>
    <dbReference type="NCBI Taxonomy" id="767434"/>
    <lineage>
        <taxon>Bacteria</taxon>
        <taxon>Pseudomonadati</taxon>
        <taxon>Pseudomonadota</taxon>
        <taxon>Gammaproteobacteria</taxon>
        <taxon>Lysobacterales</taxon>
        <taxon>Rhodanobacteraceae</taxon>
        <taxon>Frateuria</taxon>
    </lineage>
</organism>
<dbReference type="GO" id="GO:0020037">
    <property type="term" value="F:heme binding"/>
    <property type="evidence" value="ECO:0007669"/>
    <property type="project" value="InterPro"/>
</dbReference>
<keyword evidence="14 15" id="KW-0472">Membrane</keyword>
<dbReference type="KEGG" id="fau:Fraau_1644"/>
<evidence type="ECO:0000256" key="12">
    <source>
        <dbReference type="ARBA" id="ARBA00022989"/>
    </source>
</evidence>
<keyword evidence="17" id="KW-1185">Reference proteome</keyword>
<keyword evidence="8" id="KW-0349">Heme</keyword>
<dbReference type="UniPathway" id="UPA00223"/>
<keyword evidence="9 15" id="KW-0812">Transmembrane</keyword>
<dbReference type="STRING" id="767434.Fraau_1644"/>
<feature type="transmembrane region" description="Helical" evidence="15">
    <location>
        <begin position="100"/>
        <end position="126"/>
    </location>
</feature>
<evidence type="ECO:0000256" key="8">
    <source>
        <dbReference type="ARBA" id="ARBA00022617"/>
    </source>
</evidence>
<dbReference type="GO" id="GO:0016020">
    <property type="term" value="C:membrane"/>
    <property type="evidence" value="ECO:0007669"/>
    <property type="project" value="UniProtKB-SubCell"/>
</dbReference>
<dbReference type="RefSeq" id="WP_014403063.1">
    <property type="nucleotide sequence ID" value="NC_017033.1"/>
</dbReference>
<dbReference type="GO" id="GO:0046872">
    <property type="term" value="F:metal ion binding"/>
    <property type="evidence" value="ECO:0007669"/>
    <property type="project" value="UniProtKB-KW"/>
</dbReference>
<dbReference type="Pfam" id="PF01127">
    <property type="entry name" value="Sdh_cyt"/>
    <property type="match status" value="1"/>
</dbReference>
<evidence type="ECO:0000256" key="3">
    <source>
        <dbReference type="ARBA" id="ARBA00004141"/>
    </source>
</evidence>
<reference evidence="16" key="1">
    <citation type="submission" date="2012-02" db="EMBL/GenBank/DDBJ databases">
        <title>The complete genome of Frateuria aurantia DSM 6220.</title>
        <authorList>
            <consortium name="US DOE Joint Genome Institute (JGI-PGF)"/>
            <person name="Lucas S."/>
            <person name="Copeland A."/>
            <person name="Lapidus A."/>
            <person name="Glavina del Rio T."/>
            <person name="Dalin E."/>
            <person name="Tice H."/>
            <person name="Bruce D."/>
            <person name="Goodwin L."/>
            <person name="Pitluck S."/>
            <person name="Peters L."/>
            <person name="Ovchinnikova G."/>
            <person name="Teshima H."/>
            <person name="Kyrpides N."/>
            <person name="Mavromatis K."/>
            <person name="Ivanova N."/>
            <person name="Brettin T."/>
            <person name="Detter J.C."/>
            <person name="Han C."/>
            <person name="Larimer F."/>
            <person name="Land M."/>
            <person name="Hauser L."/>
            <person name="Markowitz V."/>
            <person name="Cheng J.-F."/>
            <person name="Hugenholtz P."/>
            <person name="Woyke T."/>
            <person name="Wu D."/>
            <person name="Brambilla E."/>
            <person name="Klenk H.-P."/>
            <person name="Eisen J.A."/>
        </authorList>
    </citation>
    <scope>NUCLEOTIDE SEQUENCE</scope>
    <source>
        <strain evidence="16">DSM 6220</strain>
    </source>
</reference>
<comment type="function">
    <text evidence="2">Membrane-anchoring subunit of succinate dehydrogenase (SDH).</text>
</comment>
<evidence type="ECO:0000256" key="2">
    <source>
        <dbReference type="ARBA" id="ARBA00004050"/>
    </source>
</evidence>
<evidence type="ECO:0000256" key="1">
    <source>
        <dbReference type="ARBA" id="ARBA00001971"/>
    </source>
</evidence>
<protein>
    <recommendedName>
        <fullName evidence="5">Succinate dehydrogenase hydrophobic membrane anchor subunit</fullName>
    </recommendedName>
</protein>
<evidence type="ECO:0000256" key="4">
    <source>
        <dbReference type="ARBA" id="ARBA00005163"/>
    </source>
</evidence>
<evidence type="ECO:0000256" key="14">
    <source>
        <dbReference type="ARBA" id="ARBA00023136"/>
    </source>
</evidence>
<sequence length="128" mass="14131">MKPSMRNPLKRARGMGSSQFGVGHWWQQRVTAVALVVLVLWLVYTLLGLVHADYATAHAVMARPFNAVLLIAFSMAVFWHAALGLQVVIEDYVHTRWKEVLLLVLIKFAAVLGVLASVLAVLRIALAS</sequence>
<dbReference type="EMBL" id="CP003350">
    <property type="protein sequence ID" value="AFC86058.1"/>
    <property type="molecule type" value="Genomic_DNA"/>
</dbReference>
<evidence type="ECO:0000256" key="6">
    <source>
        <dbReference type="ARBA" id="ARBA00022448"/>
    </source>
</evidence>
<dbReference type="InterPro" id="IPR034804">
    <property type="entry name" value="SQR/QFR_C/D"/>
</dbReference>
<dbReference type="OrthoDB" id="9809280at2"/>
<dbReference type="CDD" id="cd03495">
    <property type="entry name" value="SQR_TypeC_SdhD_like"/>
    <property type="match status" value="1"/>
</dbReference>
<keyword evidence="12 15" id="KW-1133">Transmembrane helix</keyword>
<evidence type="ECO:0000256" key="15">
    <source>
        <dbReference type="SAM" id="Phobius"/>
    </source>
</evidence>
<dbReference type="NCBIfam" id="TIGR02968">
    <property type="entry name" value="succ_dehyd_anc"/>
    <property type="match status" value="1"/>
</dbReference>
<dbReference type="HOGENOM" id="CLU_151315_0_0_6"/>
<comment type="subcellular location">
    <subcellularLocation>
        <location evidence="3">Membrane</location>
        <topology evidence="3">Multi-pass membrane protein</topology>
    </subcellularLocation>
</comment>
<keyword evidence="10" id="KW-0479">Metal-binding</keyword>
<name>H8KY64_FRAAD</name>
<dbReference type="InterPro" id="IPR014312">
    <property type="entry name" value="Succ_DH_anchor"/>
</dbReference>
<evidence type="ECO:0000256" key="9">
    <source>
        <dbReference type="ARBA" id="ARBA00022692"/>
    </source>
</evidence>
<proteinExistence type="predicted"/>
<comment type="pathway">
    <text evidence="4">Carbohydrate metabolism; tricarboxylic acid cycle.</text>
</comment>
<accession>H8KY64</accession>